<evidence type="ECO:0000256" key="1">
    <source>
        <dbReference type="SAM" id="Phobius"/>
    </source>
</evidence>
<gene>
    <name evidence="2" type="ORF">METZ01_LOCUS181277</name>
</gene>
<accession>A0A382CSZ4</accession>
<dbReference type="EMBL" id="UINC01035662">
    <property type="protein sequence ID" value="SVB28423.1"/>
    <property type="molecule type" value="Genomic_DNA"/>
</dbReference>
<name>A0A382CSZ4_9ZZZZ</name>
<sequence>MQVITDFVTTLPPLLQLLLGVFVTLGFFRCFIAVVDFIEDRREGKNS</sequence>
<evidence type="ECO:0000313" key="2">
    <source>
        <dbReference type="EMBL" id="SVB28423.1"/>
    </source>
</evidence>
<organism evidence="2">
    <name type="scientific">marine metagenome</name>
    <dbReference type="NCBI Taxonomy" id="408172"/>
    <lineage>
        <taxon>unclassified sequences</taxon>
        <taxon>metagenomes</taxon>
        <taxon>ecological metagenomes</taxon>
    </lineage>
</organism>
<keyword evidence="1" id="KW-0812">Transmembrane</keyword>
<keyword evidence="1" id="KW-1133">Transmembrane helix</keyword>
<feature type="transmembrane region" description="Helical" evidence="1">
    <location>
        <begin position="17"/>
        <end position="38"/>
    </location>
</feature>
<dbReference type="AlphaFoldDB" id="A0A382CSZ4"/>
<protein>
    <submittedName>
        <fullName evidence="2">Uncharacterized protein</fullName>
    </submittedName>
</protein>
<keyword evidence="1" id="KW-0472">Membrane</keyword>
<reference evidence="2" key="1">
    <citation type="submission" date="2018-05" db="EMBL/GenBank/DDBJ databases">
        <authorList>
            <person name="Lanie J.A."/>
            <person name="Ng W.-L."/>
            <person name="Kazmierczak K.M."/>
            <person name="Andrzejewski T.M."/>
            <person name="Davidsen T.M."/>
            <person name="Wayne K.J."/>
            <person name="Tettelin H."/>
            <person name="Glass J.I."/>
            <person name="Rusch D."/>
            <person name="Podicherti R."/>
            <person name="Tsui H.-C.T."/>
            <person name="Winkler M.E."/>
        </authorList>
    </citation>
    <scope>NUCLEOTIDE SEQUENCE</scope>
</reference>
<proteinExistence type="predicted"/>